<feature type="transmembrane region" description="Helical" evidence="10">
    <location>
        <begin position="365"/>
        <end position="390"/>
    </location>
</feature>
<proteinExistence type="predicted"/>
<dbReference type="EMBL" id="LNYN01000035">
    <property type="protein sequence ID" value="KTD31613.1"/>
    <property type="molecule type" value="Genomic_DNA"/>
</dbReference>
<evidence type="ECO:0000313" key="14">
    <source>
        <dbReference type="Proteomes" id="UP000254040"/>
    </source>
</evidence>
<reference evidence="11 13" key="1">
    <citation type="submission" date="2015-11" db="EMBL/GenBank/DDBJ databases">
        <title>Genomic analysis of 38 Legionella species identifies large and diverse effector repertoires.</title>
        <authorList>
            <person name="Burstein D."/>
            <person name="Amaro F."/>
            <person name="Zusman T."/>
            <person name="Lifshitz Z."/>
            <person name="Cohen O."/>
            <person name="Gilbert J.A."/>
            <person name="Pupko T."/>
            <person name="Shuman H.A."/>
            <person name="Segal G."/>
        </authorList>
    </citation>
    <scope>NUCLEOTIDE SEQUENCE [LARGE SCALE GENOMIC DNA]</scope>
    <source>
        <strain evidence="11 13">ATCC 43877</strain>
    </source>
</reference>
<dbReference type="AlphaFoldDB" id="A0A378JW99"/>
<name>A0A378JW99_9GAMM</name>
<reference evidence="12 14" key="2">
    <citation type="submission" date="2018-06" db="EMBL/GenBank/DDBJ databases">
        <authorList>
            <consortium name="Pathogen Informatics"/>
            <person name="Doyle S."/>
        </authorList>
    </citation>
    <scope>NUCLEOTIDE SEQUENCE [LARGE SCALE GENOMIC DNA]</scope>
    <source>
        <strain evidence="12 14">NCTC12239</strain>
    </source>
</reference>
<keyword evidence="7" id="KW-0869">Chloride channel</keyword>
<dbReference type="STRING" id="39962.Lmor_2489"/>
<dbReference type="PRINTS" id="PR00762">
    <property type="entry name" value="CLCHANNEL"/>
</dbReference>
<dbReference type="Pfam" id="PF00654">
    <property type="entry name" value="Voltage_CLC"/>
    <property type="match status" value="1"/>
</dbReference>
<dbReference type="InterPro" id="IPR014743">
    <property type="entry name" value="Cl-channel_core"/>
</dbReference>
<dbReference type="SUPFAM" id="SSF81340">
    <property type="entry name" value="Clc chloride channel"/>
    <property type="match status" value="1"/>
</dbReference>
<dbReference type="Gene3D" id="1.10.3080.10">
    <property type="entry name" value="Clc chloride channel"/>
    <property type="match status" value="1"/>
</dbReference>
<keyword evidence="8" id="KW-0868">Chloride</keyword>
<keyword evidence="2" id="KW-0813">Transport</keyword>
<dbReference type="InterPro" id="IPR050368">
    <property type="entry name" value="ClC-type_chloride_channel"/>
</dbReference>
<evidence type="ECO:0000256" key="9">
    <source>
        <dbReference type="ARBA" id="ARBA00023303"/>
    </source>
</evidence>
<evidence type="ECO:0000256" key="5">
    <source>
        <dbReference type="ARBA" id="ARBA00023065"/>
    </source>
</evidence>
<keyword evidence="3 10" id="KW-0812">Transmembrane</keyword>
<evidence type="ECO:0000256" key="3">
    <source>
        <dbReference type="ARBA" id="ARBA00022692"/>
    </source>
</evidence>
<keyword evidence="13" id="KW-1185">Reference proteome</keyword>
<dbReference type="Proteomes" id="UP000054985">
    <property type="component" value="Unassembled WGS sequence"/>
</dbReference>
<dbReference type="Proteomes" id="UP000254040">
    <property type="component" value="Unassembled WGS sequence"/>
</dbReference>
<keyword evidence="6 10" id="KW-0472">Membrane</keyword>
<feature type="transmembrane region" description="Helical" evidence="10">
    <location>
        <begin position="308"/>
        <end position="327"/>
    </location>
</feature>
<organism evidence="12 14">
    <name type="scientific">Legionella moravica</name>
    <dbReference type="NCBI Taxonomy" id="39962"/>
    <lineage>
        <taxon>Bacteria</taxon>
        <taxon>Pseudomonadati</taxon>
        <taxon>Pseudomonadota</taxon>
        <taxon>Gammaproteobacteria</taxon>
        <taxon>Legionellales</taxon>
        <taxon>Legionellaceae</taxon>
        <taxon>Legionella</taxon>
    </lineage>
</organism>
<feature type="transmembrane region" description="Helical" evidence="10">
    <location>
        <begin position="195"/>
        <end position="216"/>
    </location>
</feature>
<dbReference type="CDD" id="cd01033">
    <property type="entry name" value="ClC_like"/>
    <property type="match status" value="1"/>
</dbReference>
<accession>A0A378JW99</accession>
<feature type="transmembrane region" description="Helical" evidence="10">
    <location>
        <begin position="15"/>
        <end position="43"/>
    </location>
</feature>
<evidence type="ECO:0000256" key="4">
    <source>
        <dbReference type="ARBA" id="ARBA00022989"/>
    </source>
</evidence>
<evidence type="ECO:0000313" key="11">
    <source>
        <dbReference type="EMBL" id="KTD31613.1"/>
    </source>
</evidence>
<comment type="subcellular location">
    <subcellularLocation>
        <location evidence="1">Membrane</location>
        <topology evidence="1">Multi-pass membrane protein</topology>
    </subcellularLocation>
</comment>
<feature type="transmembrane region" description="Helical" evidence="10">
    <location>
        <begin position="268"/>
        <end position="288"/>
    </location>
</feature>
<dbReference type="InterPro" id="IPR001807">
    <property type="entry name" value="ClC"/>
</dbReference>
<gene>
    <name evidence="12" type="primary">clcA</name>
    <name evidence="11" type="ORF">Lmor_2489</name>
    <name evidence="12" type="ORF">NCTC12239_01232</name>
</gene>
<evidence type="ECO:0000256" key="10">
    <source>
        <dbReference type="SAM" id="Phobius"/>
    </source>
</evidence>
<evidence type="ECO:0000256" key="6">
    <source>
        <dbReference type="ARBA" id="ARBA00023136"/>
    </source>
</evidence>
<dbReference type="PANTHER" id="PTHR43427:SF6">
    <property type="entry name" value="CHLORIDE CHANNEL PROTEIN CLC-E"/>
    <property type="match status" value="1"/>
</dbReference>
<evidence type="ECO:0000256" key="2">
    <source>
        <dbReference type="ARBA" id="ARBA00022448"/>
    </source>
</evidence>
<feature type="transmembrane region" description="Helical" evidence="10">
    <location>
        <begin position="339"/>
        <end position="359"/>
    </location>
</feature>
<feature type="transmembrane region" description="Helical" evidence="10">
    <location>
        <begin position="163"/>
        <end position="188"/>
    </location>
</feature>
<evidence type="ECO:0000313" key="12">
    <source>
        <dbReference type="EMBL" id="STX62310.1"/>
    </source>
</evidence>
<keyword evidence="4 10" id="KW-1133">Transmembrane helix</keyword>
<protein>
    <submittedName>
        <fullName evidence="12">Chloride channel protein (Voltage gated)</fullName>
    </submittedName>
</protein>
<evidence type="ECO:0000313" key="13">
    <source>
        <dbReference type="Proteomes" id="UP000054985"/>
    </source>
</evidence>
<dbReference type="GO" id="GO:0005254">
    <property type="term" value="F:chloride channel activity"/>
    <property type="evidence" value="ECO:0007669"/>
    <property type="project" value="UniProtKB-KW"/>
</dbReference>
<evidence type="ECO:0000256" key="7">
    <source>
        <dbReference type="ARBA" id="ARBA00023173"/>
    </source>
</evidence>
<sequence>MDSVIAEENKSKTPVWIFCLVTVSVGIASGLLGMTLALLLHYIQHIAYGYSPLHIISNESFLEGVQASSPERRITILVLCGLIAGLGWAAVYQLGKPLVSIAEAIKTNKTMPMLSTTFHALLQIVTIALGSPLGREVAPREASAVFATWISTKAGLSIKETKIMLACGAGAGLAAVYNVPLGGAVFVLEVLLCTLSWSIVLPALATSAIAVVVSWWGLGNEPLYHIPELTISYSLVIWSIGAGPLLGFAAFWFIYFATVQRSKSQRNWMMIITCLINFTLIGALSVYFPELLGNGKSPAELEFSSQVSIGLSATLLLLRSLIVWSSLRVGAQGGLLTPSLANGALLGAILGGLWNMIWPTISFEAFALVGAAAFLGSAQKMPVTAIILIFELTRIDLSLLIPILFAVSGSVAMFHWCKNYFLDESD</sequence>
<feature type="transmembrane region" description="Helical" evidence="10">
    <location>
        <begin position="74"/>
        <end position="92"/>
    </location>
</feature>
<dbReference type="EMBL" id="UGOG01000001">
    <property type="protein sequence ID" value="STX62310.1"/>
    <property type="molecule type" value="Genomic_DNA"/>
</dbReference>
<dbReference type="GO" id="GO:0034707">
    <property type="term" value="C:chloride channel complex"/>
    <property type="evidence" value="ECO:0007669"/>
    <property type="project" value="UniProtKB-KW"/>
</dbReference>
<keyword evidence="9" id="KW-0407">Ion channel</keyword>
<dbReference type="OrthoDB" id="3261015at2"/>
<evidence type="ECO:0000256" key="1">
    <source>
        <dbReference type="ARBA" id="ARBA00004141"/>
    </source>
</evidence>
<feature type="transmembrane region" description="Helical" evidence="10">
    <location>
        <begin position="236"/>
        <end position="256"/>
    </location>
</feature>
<evidence type="ECO:0000256" key="8">
    <source>
        <dbReference type="ARBA" id="ARBA00023214"/>
    </source>
</evidence>
<keyword evidence="5" id="KW-0406">Ion transport</keyword>
<dbReference type="RefSeq" id="WP_081675643.1">
    <property type="nucleotide sequence ID" value="NZ_CAAAJG010000051.1"/>
</dbReference>
<feature type="transmembrane region" description="Helical" evidence="10">
    <location>
        <begin position="397"/>
        <end position="416"/>
    </location>
</feature>
<dbReference type="PANTHER" id="PTHR43427">
    <property type="entry name" value="CHLORIDE CHANNEL PROTEIN CLC-E"/>
    <property type="match status" value="1"/>
</dbReference>